<dbReference type="PANTHER" id="PTHR43364:SF4">
    <property type="entry name" value="NAD(P)-LINKED OXIDOREDUCTASE SUPERFAMILY PROTEIN"/>
    <property type="match status" value="1"/>
</dbReference>
<protein>
    <submittedName>
        <fullName evidence="3">Aldo/keto reductase</fullName>
    </submittedName>
</protein>
<reference evidence="3" key="2">
    <citation type="submission" date="2021-04" db="EMBL/GenBank/DDBJ databases">
        <authorList>
            <person name="Gilroy R."/>
        </authorList>
    </citation>
    <scope>NUCLEOTIDE SEQUENCE</scope>
    <source>
        <strain evidence="3">14324</strain>
    </source>
</reference>
<organism evidence="3 4">
    <name type="scientific">Candidatus Blautia faecigallinarum</name>
    <dbReference type="NCBI Taxonomy" id="2838488"/>
    <lineage>
        <taxon>Bacteria</taxon>
        <taxon>Bacillati</taxon>
        <taxon>Bacillota</taxon>
        <taxon>Clostridia</taxon>
        <taxon>Lachnospirales</taxon>
        <taxon>Lachnospiraceae</taxon>
        <taxon>Blautia</taxon>
    </lineage>
</organism>
<dbReference type="CDD" id="cd19082">
    <property type="entry name" value="AKR_AKR10A1_2"/>
    <property type="match status" value="1"/>
</dbReference>
<dbReference type="AlphaFoldDB" id="A0A9D2DTS5"/>
<proteinExistence type="predicted"/>
<dbReference type="InterPro" id="IPR050523">
    <property type="entry name" value="AKR_Detox_Biosynth"/>
</dbReference>
<dbReference type="Proteomes" id="UP000824041">
    <property type="component" value="Unassembled WGS sequence"/>
</dbReference>
<dbReference type="Pfam" id="PF00248">
    <property type="entry name" value="Aldo_ket_red"/>
    <property type="match status" value="1"/>
</dbReference>
<keyword evidence="1" id="KW-0560">Oxidoreductase</keyword>
<dbReference type="PANTHER" id="PTHR43364">
    <property type="entry name" value="NADH-SPECIFIC METHYLGLYOXAL REDUCTASE-RELATED"/>
    <property type="match status" value="1"/>
</dbReference>
<dbReference type="GO" id="GO:0005829">
    <property type="term" value="C:cytosol"/>
    <property type="evidence" value="ECO:0007669"/>
    <property type="project" value="TreeGrafter"/>
</dbReference>
<evidence type="ECO:0000313" key="3">
    <source>
        <dbReference type="EMBL" id="HIZ22824.1"/>
    </source>
</evidence>
<dbReference type="Gene3D" id="3.20.20.100">
    <property type="entry name" value="NADP-dependent oxidoreductase domain"/>
    <property type="match status" value="1"/>
</dbReference>
<dbReference type="SUPFAM" id="SSF51430">
    <property type="entry name" value="NAD(P)-linked oxidoreductase"/>
    <property type="match status" value="1"/>
</dbReference>
<reference evidence="3" key="1">
    <citation type="journal article" date="2021" name="PeerJ">
        <title>Extensive microbial diversity within the chicken gut microbiome revealed by metagenomics and culture.</title>
        <authorList>
            <person name="Gilroy R."/>
            <person name="Ravi A."/>
            <person name="Getino M."/>
            <person name="Pursley I."/>
            <person name="Horton D.L."/>
            <person name="Alikhan N.F."/>
            <person name="Baker D."/>
            <person name="Gharbi K."/>
            <person name="Hall N."/>
            <person name="Watson M."/>
            <person name="Adriaenssens E.M."/>
            <person name="Foster-Nyarko E."/>
            <person name="Jarju S."/>
            <person name="Secka A."/>
            <person name="Antonio M."/>
            <person name="Oren A."/>
            <person name="Chaudhuri R.R."/>
            <person name="La Ragione R."/>
            <person name="Hildebrand F."/>
            <person name="Pallen M.J."/>
        </authorList>
    </citation>
    <scope>NUCLEOTIDE SEQUENCE</scope>
    <source>
        <strain evidence="3">14324</strain>
    </source>
</reference>
<dbReference type="GO" id="GO:0016491">
    <property type="term" value="F:oxidoreductase activity"/>
    <property type="evidence" value="ECO:0007669"/>
    <property type="project" value="UniProtKB-KW"/>
</dbReference>
<dbReference type="InterPro" id="IPR036812">
    <property type="entry name" value="NAD(P)_OxRdtase_dom_sf"/>
</dbReference>
<feature type="domain" description="NADP-dependent oxidoreductase" evidence="2">
    <location>
        <begin position="28"/>
        <end position="308"/>
    </location>
</feature>
<sequence length="319" mass="36276">MKTIQIPDTDLVLAPAGMGCVKAGLKWDGPKADRIFDAYYDAGGNLYDTARVYSDWIGPERGRSERVLGDWLARSGKRNHVVICTKGGHPDMTVPQPDLHKSRLSPEEMRYDVEASLRTLRTDHIDIYIYHRDDETRPVSQLIDTMEEFVKEGKIRYYGCSNWSTGRMREADAYCKEKGLRGFVANQALYNIGEAAMNPPADDTLQRMDAEMRRYHKENPGNLAMPYMSNCGGFFHKLLKGGREAASSEYYTEGNLQVFEKLKGIMEEHGCTMTQAVLGFFTGLPFAALPLYGPRNEEDIREVMKTFQIHWGKTYENDL</sequence>
<name>A0A9D2DTS5_9FIRM</name>
<evidence type="ECO:0000256" key="1">
    <source>
        <dbReference type="ARBA" id="ARBA00023002"/>
    </source>
</evidence>
<evidence type="ECO:0000313" key="4">
    <source>
        <dbReference type="Proteomes" id="UP000824041"/>
    </source>
</evidence>
<evidence type="ECO:0000259" key="2">
    <source>
        <dbReference type="Pfam" id="PF00248"/>
    </source>
</evidence>
<gene>
    <name evidence="3" type="ORF">IAA21_08530</name>
</gene>
<dbReference type="InterPro" id="IPR023210">
    <property type="entry name" value="NADP_OxRdtase_dom"/>
</dbReference>
<dbReference type="EMBL" id="DXBU01000116">
    <property type="protein sequence ID" value="HIZ22824.1"/>
    <property type="molecule type" value="Genomic_DNA"/>
</dbReference>
<accession>A0A9D2DTS5</accession>
<comment type="caution">
    <text evidence="3">The sequence shown here is derived from an EMBL/GenBank/DDBJ whole genome shotgun (WGS) entry which is preliminary data.</text>
</comment>